<dbReference type="RefSeq" id="WP_191187918.1">
    <property type="nucleotide sequence ID" value="NZ_JACWMY010000002.1"/>
</dbReference>
<organism evidence="1 2">
    <name type="scientific">Mucilaginibacter pankratovii</name>
    <dbReference type="NCBI Taxonomy" id="2772110"/>
    <lineage>
        <taxon>Bacteria</taxon>
        <taxon>Pseudomonadati</taxon>
        <taxon>Bacteroidota</taxon>
        <taxon>Sphingobacteriia</taxon>
        <taxon>Sphingobacteriales</taxon>
        <taxon>Sphingobacteriaceae</taxon>
        <taxon>Mucilaginibacter</taxon>
    </lineage>
</organism>
<evidence type="ECO:0000313" key="1">
    <source>
        <dbReference type="EMBL" id="MBD1363258.1"/>
    </source>
</evidence>
<keyword evidence="2" id="KW-1185">Reference proteome</keyword>
<proteinExistence type="predicted"/>
<dbReference type="Proteomes" id="UP000606600">
    <property type="component" value="Unassembled WGS sequence"/>
</dbReference>
<reference evidence="1 2" key="1">
    <citation type="submission" date="2020-09" db="EMBL/GenBank/DDBJ databases">
        <title>Novel species of Mucilaginibacter isolated from a glacier on the Tibetan Plateau.</title>
        <authorList>
            <person name="Liu Q."/>
            <person name="Xin Y.-H."/>
        </authorList>
    </citation>
    <scope>NUCLEOTIDE SEQUENCE [LARGE SCALE GENOMIC DNA]</scope>
    <source>
        <strain evidence="1 2">ZT4R22</strain>
    </source>
</reference>
<accession>A0ABR7WM67</accession>
<dbReference type="EMBL" id="JACWMY010000002">
    <property type="protein sequence ID" value="MBD1363258.1"/>
    <property type="molecule type" value="Genomic_DNA"/>
</dbReference>
<gene>
    <name evidence="1" type="ORF">IDJ77_05480</name>
</gene>
<comment type="caution">
    <text evidence="1">The sequence shown here is derived from an EMBL/GenBank/DDBJ whole genome shotgun (WGS) entry which is preliminary data.</text>
</comment>
<evidence type="ECO:0000313" key="2">
    <source>
        <dbReference type="Proteomes" id="UP000606600"/>
    </source>
</evidence>
<protein>
    <recommendedName>
        <fullName evidence="3">NACHT domain-containing protein</fullName>
    </recommendedName>
</protein>
<dbReference type="SUPFAM" id="SSF52540">
    <property type="entry name" value="P-loop containing nucleoside triphosphate hydrolases"/>
    <property type="match status" value="1"/>
</dbReference>
<name>A0ABR7WM67_9SPHI</name>
<sequence>MTTFLTHSLEALKSAVLLSSGFKSIAPGDCKVISLKVFERTKHSISETTLKRVYGFAYSKFRPSLFTIETMAKYCGYEGWDDFCLKQEIQHAGNNPTNANWETLKQNAAKITNFTVQALQNKAGIPYAQTIQREFIDRHFAAFSRGDHTATVLSAPAGYGKTIALCHWVEEALALNASGITNDVVLFFSSSALMNVFLSGRSLNDWLLGLLGYATDVDLRSLFDNDRRKEGNFYLIIDGLDDHSYKSEQFQLLLSQVNDIAALHQNTGWFKLILTMRAATWVNNKHQLQNNPDNWYTAFTANNSHLEINVPLFSAAEIKELCKKINPGEEVCLAEDIAENFNHPLYFQFYYKQHKDDFSLNNINHVCLYELLSAFVLNKVYLGPYSADKLLLLTALVELMDFKNGVFEVDKLKVNGLIKQCAPAYHDLLSVGFLRELNTSANLQYHTVVEFVNSNFLELTIAKALLQKNNNAFDSKLIAQINTSFANEQRRFGILKWCVIYVTKSGQQNNLDVLANALLTPCQKSELLQFLSELFEKTGSPMINAEVLIN</sequence>
<dbReference type="InterPro" id="IPR027417">
    <property type="entry name" value="P-loop_NTPase"/>
</dbReference>
<dbReference type="Gene3D" id="3.40.50.300">
    <property type="entry name" value="P-loop containing nucleotide triphosphate hydrolases"/>
    <property type="match status" value="1"/>
</dbReference>
<evidence type="ECO:0008006" key="3">
    <source>
        <dbReference type="Google" id="ProtNLM"/>
    </source>
</evidence>